<reference evidence="2 3" key="1">
    <citation type="submission" date="2021-02" db="EMBL/GenBank/DDBJ databases">
        <title>De Novo genome assembly of isolated myxobacteria.</title>
        <authorList>
            <person name="Stevens D.C."/>
        </authorList>
    </citation>
    <scope>NUCLEOTIDE SEQUENCE [LARGE SCALE GENOMIC DNA]</scope>
    <source>
        <strain evidence="2 3">SCHIC003</strain>
    </source>
</reference>
<feature type="transmembrane region" description="Helical" evidence="1">
    <location>
        <begin position="122"/>
        <end position="141"/>
    </location>
</feature>
<evidence type="ECO:0000313" key="3">
    <source>
        <dbReference type="Proteomes" id="UP000663090"/>
    </source>
</evidence>
<keyword evidence="1" id="KW-0472">Membrane</keyword>
<feature type="transmembrane region" description="Helical" evidence="1">
    <location>
        <begin position="153"/>
        <end position="179"/>
    </location>
</feature>
<accession>A0ABX7N4Q0</accession>
<keyword evidence="1" id="KW-0813">Transport</keyword>
<gene>
    <name evidence="2" type="ORF">JY572_29965</name>
</gene>
<feature type="transmembrane region" description="Helical" evidence="1">
    <location>
        <begin position="34"/>
        <end position="59"/>
    </location>
</feature>
<dbReference type="Pfam" id="PF02592">
    <property type="entry name" value="Vut_1"/>
    <property type="match status" value="1"/>
</dbReference>
<dbReference type="RefSeq" id="WP_206714284.1">
    <property type="nucleotide sequence ID" value="NZ_CP071091.1"/>
</dbReference>
<dbReference type="InterPro" id="IPR003744">
    <property type="entry name" value="YhhQ"/>
</dbReference>
<evidence type="ECO:0000313" key="2">
    <source>
        <dbReference type="EMBL" id="QSQ12559.1"/>
    </source>
</evidence>
<dbReference type="Proteomes" id="UP000663090">
    <property type="component" value="Chromosome"/>
</dbReference>
<dbReference type="EMBL" id="CP071091">
    <property type="protein sequence ID" value="QSQ12559.1"/>
    <property type="molecule type" value="Genomic_DNA"/>
</dbReference>
<feature type="transmembrane region" description="Helical" evidence="1">
    <location>
        <begin position="185"/>
        <end position="210"/>
    </location>
</feature>
<evidence type="ECO:0000256" key="1">
    <source>
        <dbReference type="HAMAP-Rule" id="MF_02088"/>
    </source>
</evidence>
<comment type="subcellular location">
    <subcellularLocation>
        <location evidence="1">Cell membrane</location>
        <topology evidence="1">Multi-pass membrane protein</topology>
    </subcellularLocation>
</comment>
<keyword evidence="1" id="KW-0812">Transmembrane</keyword>
<keyword evidence="1" id="KW-1133">Transmembrane helix</keyword>
<dbReference type="PANTHER" id="PTHR34300">
    <property type="entry name" value="QUEUOSINE PRECURSOR TRANSPORTER-RELATED"/>
    <property type="match status" value="1"/>
</dbReference>
<proteinExistence type="inferred from homology"/>
<dbReference type="PANTHER" id="PTHR34300:SF2">
    <property type="entry name" value="QUEUOSINE PRECURSOR TRANSPORTER-RELATED"/>
    <property type="match status" value="1"/>
</dbReference>
<organism evidence="2 3">
    <name type="scientific">Myxococcus landrumensis</name>
    <dbReference type="NCBI Taxonomy" id="2813577"/>
    <lineage>
        <taxon>Bacteria</taxon>
        <taxon>Pseudomonadati</taxon>
        <taxon>Myxococcota</taxon>
        <taxon>Myxococcia</taxon>
        <taxon>Myxococcales</taxon>
        <taxon>Cystobacterineae</taxon>
        <taxon>Myxococcaceae</taxon>
        <taxon>Myxococcus</taxon>
    </lineage>
</organism>
<comment type="function">
    <text evidence="1">Involved in the import of queuosine (Q) precursors, required for Q precursor salvage.</text>
</comment>
<protein>
    <recommendedName>
        <fullName evidence="1">Probable queuosine precursor transporter</fullName>
        <shortName evidence="1">Q precursor transporter</shortName>
    </recommendedName>
</protein>
<comment type="similarity">
    <text evidence="1">Belongs to the vitamin uptake transporter (VUT/ECF) (TC 2.A.88) family. Q precursor transporter subfamily.</text>
</comment>
<keyword evidence="3" id="KW-1185">Reference proteome</keyword>
<dbReference type="HAMAP" id="MF_02088">
    <property type="entry name" value="Q_prec_transport"/>
    <property type="match status" value="1"/>
</dbReference>
<keyword evidence="1" id="KW-1003">Cell membrane</keyword>
<sequence>MNLDRRMQFFVVLATVFVTSLVVGDLIGVKLFEVNLGFVISVMSMGMLPFPVTFLLTDLLNEFYGKKAARFVTWVGFFMAIFAYTVIAIAVQIPFAPLTRSPDFTGTVESAFVNVFSGSQRILVASMVAYLVAQFCDITIFNLLKRITKNKQLWLRATGSTLVSQLIDTVVVQFVAWTGVLPTDIIFKIILTSYAVKMVVAVGLTPFIYLGHALVERKLGIKPVVLGEDGEPIAEPAPEVAVATETRVA</sequence>
<name>A0ABX7N4Q0_9BACT</name>
<dbReference type="NCBIfam" id="TIGR00697">
    <property type="entry name" value="queuosine precursor transporter"/>
    <property type="match status" value="1"/>
</dbReference>
<feature type="transmembrane region" description="Helical" evidence="1">
    <location>
        <begin position="71"/>
        <end position="95"/>
    </location>
</feature>